<sequence>MISMIFDLDDTLYFQKEQFVKAAIKNIGEFGEVDLDRLYEQFQYFSEQAYIMRERGDITFQEMRIQRIKEAYKAEGIYLSQEECLRWQTDYLYEQAHISLSPAVEAILDYCHRQPMEMGIITNGPSDHQRMKLAALGLDRWFSPQQILVSGDVGVSKPARKVFDQMATRLSGNPRYYIGDNPVNDVQGALNAGWLPIWLNTKGESLANQAGVIEVTDHVELLACIKAIQTNELSDNSVNP</sequence>
<dbReference type="InterPro" id="IPR036412">
    <property type="entry name" value="HAD-like_sf"/>
</dbReference>
<accession>A0A940PDY9</accession>
<proteinExistence type="predicted"/>
<dbReference type="Proteomes" id="UP000674938">
    <property type="component" value="Unassembled WGS sequence"/>
</dbReference>
<reference evidence="4" key="1">
    <citation type="submission" date="2020-12" db="EMBL/GenBank/DDBJ databases">
        <title>Vagococcus allomyrinae sp. nov. and Enterococcus lavae sp. nov., isolated from the larvae of Allomyrina dichotoma.</title>
        <authorList>
            <person name="Lee S.D."/>
        </authorList>
    </citation>
    <scope>NUCLEOTIDE SEQUENCE</scope>
    <source>
        <strain evidence="4">BWB3-3</strain>
    </source>
</reference>
<gene>
    <name evidence="4" type="ORF">I6N95_14435</name>
</gene>
<dbReference type="AlphaFoldDB" id="A0A940PDY9"/>
<dbReference type="GO" id="GO:0016787">
    <property type="term" value="F:hydrolase activity"/>
    <property type="evidence" value="ECO:0007669"/>
    <property type="project" value="UniProtKB-KW"/>
</dbReference>
<evidence type="ECO:0000256" key="3">
    <source>
        <dbReference type="ARBA" id="ARBA00022842"/>
    </source>
</evidence>
<dbReference type="SUPFAM" id="SSF56784">
    <property type="entry name" value="HAD-like"/>
    <property type="match status" value="1"/>
</dbReference>
<dbReference type="InterPro" id="IPR051400">
    <property type="entry name" value="HAD-like_hydrolase"/>
</dbReference>
<comment type="cofactor">
    <cofactor evidence="1">
        <name>Mg(2+)</name>
        <dbReference type="ChEBI" id="CHEBI:18420"/>
    </cofactor>
</comment>
<evidence type="ECO:0000256" key="1">
    <source>
        <dbReference type="ARBA" id="ARBA00001946"/>
    </source>
</evidence>
<dbReference type="Pfam" id="PF13419">
    <property type="entry name" value="HAD_2"/>
    <property type="match status" value="1"/>
</dbReference>
<protein>
    <submittedName>
        <fullName evidence="4">HAD family hydrolase</fullName>
    </submittedName>
</protein>
<dbReference type="InterPro" id="IPR041492">
    <property type="entry name" value="HAD_2"/>
</dbReference>
<organism evidence="4 5">
    <name type="scientific">Vagococcus allomyrinae</name>
    <dbReference type="NCBI Taxonomy" id="2794353"/>
    <lineage>
        <taxon>Bacteria</taxon>
        <taxon>Bacillati</taxon>
        <taxon>Bacillota</taxon>
        <taxon>Bacilli</taxon>
        <taxon>Lactobacillales</taxon>
        <taxon>Enterococcaceae</taxon>
        <taxon>Vagococcus</taxon>
    </lineage>
</organism>
<dbReference type="Gene3D" id="1.10.150.240">
    <property type="entry name" value="Putative phosphatase, domain 2"/>
    <property type="match status" value="1"/>
</dbReference>
<dbReference type="InterPro" id="IPR023214">
    <property type="entry name" value="HAD_sf"/>
</dbReference>
<keyword evidence="5" id="KW-1185">Reference proteome</keyword>
<dbReference type="PANTHER" id="PTHR46470">
    <property type="entry name" value="N-ACYLNEURAMINATE-9-PHOSPHATASE"/>
    <property type="match status" value="1"/>
</dbReference>
<comment type="caution">
    <text evidence="4">The sequence shown here is derived from an EMBL/GenBank/DDBJ whole genome shotgun (WGS) entry which is preliminary data.</text>
</comment>
<evidence type="ECO:0000313" key="5">
    <source>
        <dbReference type="Proteomes" id="UP000674938"/>
    </source>
</evidence>
<keyword evidence="3" id="KW-0460">Magnesium</keyword>
<dbReference type="GO" id="GO:0044281">
    <property type="term" value="P:small molecule metabolic process"/>
    <property type="evidence" value="ECO:0007669"/>
    <property type="project" value="UniProtKB-ARBA"/>
</dbReference>
<keyword evidence="2 4" id="KW-0378">Hydrolase</keyword>
<dbReference type="InterPro" id="IPR023198">
    <property type="entry name" value="PGP-like_dom2"/>
</dbReference>
<evidence type="ECO:0000313" key="4">
    <source>
        <dbReference type="EMBL" id="MBP1042213.1"/>
    </source>
</evidence>
<name>A0A940PDY9_9ENTE</name>
<dbReference type="NCBIfam" id="TIGR01549">
    <property type="entry name" value="HAD-SF-IA-v1"/>
    <property type="match status" value="1"/>
</dbReference>
<dbReference type="EMBL" id="JAEEGA010000009">
    <property type="protein sequence ID" value="MBP1042213.1"/>
    <property type="molecule type" value="Genomic_DNA"/>
</dbReference>
<dbReference type="SFLD" id="SFLDS00003">
    <property type="entry name" value="Haloacid_Dehalogenase"/>
    <property type="match status" value="1"/>
</dbReference>
<evidence type="ECO:0000256" key="2">
    <source>
        <dbReference type="ARBA" id="ARBA00022801"/>
    </source>
</evidence>
<dbReference type="Gene3D" id="3.40.50.1000">
    <property type="entry name" value="HAD superfamily/HAD-like"/>
    <property type="match status" value="1"/>
</dbReference>
<dbReference type="RefSeq" id="WP_209529197.1">
    <property type="nucleotide sequence ID" value="NZ_JAEEGA010000009.1"/>
</dbReference>
<dbReference type="SFLD" id="SFLDG01129">
    <property type="entry name" value="C1.5:_HAD__Beta-PGM__Phosphata"/>
    <property type="match status" value="1"/>
</dbReference>
<dbReference type="InterPro" id="IPR006439">
    <property type="entry name" value="HAD-SF_hydro_IA"/>
</dbReference>